<dbReference type="Pfam" id="PF03221">
    <property type="entry name" value="HTH_Tnp_Tc5"/>
    <property type="match status" value="1"/>
</dbReference>
<organism evidence="4 5">
    <name type="scientific">Phytophthora pseudosyringae</name>
    <dbReference type="NCBI Taxonomy" id="221518"/>
    <lineage>
        <taxon>Eukaryota</taxon>
        <taxon>Sar</taxon>
        <taxon>Stramenopiles</taxon>
        <taxon>Oomycota</taxon>
        <taxon>Peronosporomycetes</taxon>
        <taxon>Peronosporales</taxon>
        <taxon>Peronosporaceae</taxon>
        <taxon>Phytophthora</taxon>
    </lineage>
</organism>
<feature type="domain" description="HTH CENPB-type" evidence="3">
    <location>
        <begin position="126"/>
        <end position="201"/>
    </location>
</feature>
<reference evidence="4" key="1">
    <citation type="submission" date="2021-02" db="EMBL/GenBank/DDBJ databases">
        <authorList>
            <person name="Palmer J.M."/>
        </authorList>
    </citation>
    <scope>NUCLEOTIDE SEQUENCE</scope>
    <source>
        <strain evidence="4">SCRP734</strain>
    </source>
</reference>
<evidence type="ECO:0000313" key="5">
    <source>
        <dbReference type="Proteomes" id="UP000694044"/>
    </source>
</evidence>
<name>A0A8T1WJL0_9STRA</name>
<evidence type="ECO:0000313" key="4">
    <source>
        <dbReference type="EMBL" id="KAG7393425.1"/>
    </source>
</evidence>
<dbReference type="GO" id="GO:0003677">
    <property type="term" value="F:DNA binding"/>
    <property type="evidence" value="ECO:0007669"/>
    <property type="project" value="UniProtKB-KW"/>
</dbReference>
<comment type="caution">
    <text evidence="4">The sequence shown here is derived from an EMBL/GenBank/DDBJ whole genome shotgun (WGS) entry which is preliminary data.</text>
</comment>
<feature type="region of interest" description="Disordered" evidence="2">
    <location>
        <begin position="1"/>
        <end position="58"/>
    </location>
</feature>
<feature type="region of interest" description="Disordered" evidence="2">
    <location>
        <begin position="103"/>
        <end position="133"/>
    </location>
</feature>
<dbReference type="PROSITE" id="PS51253">
    <property type="entry name" value="HTH_CENPB"/>
    <property type="match status" value="1"/>
</dbReference>
<accession>A0A8T1WJL0</accession>
<evidence type="ECO:0000256" key="2">
    <source>
        <dbReference type="SAM" id="MobiDB-lite"/>
    </source>
</evidence>
<evidence type="ECO:0000256" key="1">
    <source>
        <dbReference type="ARBA" id="ARBA00023125"/>
    </source>
</evidence>
<feature type="compositionally biased region" description="Low complexity" evidence="2">
    <location>
        <begin position="14"/>
        <end position="27"/>
    </location>
</feature>
<dbReference type="GO" id="GO:0005634">
    <property type="term" value="C:nucleus"/>
    <property type="evidence" value="ECO:0007669"/>
    <property type="project" value="TreeGrafter"/>
</dbReference>
<dbReference type="OrthoDB" id="167842at2759"/>
<gene>
    <name evidence="4" type="ORF">PHYPSEUDO_009629</name>
</gene>
<dbReference type="InterPro" id="IPR050863">
    <property type="entry name" value="CenT-Element_Derived"/>
</dbReference>
<sequence>MPQSKKQRVSAEVPAASAWPHAPSSSSNCIDHIHPALPEAPDPSNGASAPSKRPQLTPTEKLAVLDWYHAHGRNQKAAATHFQRLPRYNKLNQGTISRWLKREEKIRDNSSSPSDSVTAGACRRSAATREKSLKHPELEKCLSRWLEQLDAPQRARLSGREIKSVARQIYDELEVPETDRLELSNGWLGRFQTRHGLKLQRRHGEMLAKEEVDAEGERERLRDEMVTLGQALQALSLEAGSHHVAMSCMGAKEFVLLGLEEGKCNDLSVKELVQLVVGQEDKVQRSGPAKDAPSPLPENNLVEESYPTTQEDNSRKEDTSSSSHIDVSPEVVLHAQLTLEQYWTQKNFSLSPSILQVLQLTRAQLLHTSMAATASSPP</sequence>
<proteinExistence type="predicted"/>
<dbReference type="AlphaFoldDB" id="A0A8T1WJL0"/>
<dbReference type="InterPro" id="IPR006600">
    <property type="entry name" value="HTH_CenpB_DNA-bd_dom"/>
</dbReference>
<protein>
    <recommendedName>
        <fullName evidence="3">HTH CENPB-type domain-containing protein</fullName>
    </recommendedName>
</protein>
<feature type="region of interest" description="Disordered" evidence="2">
    <location>
        <begin position="281"/>
        <end position="327"/>
    </location>
</feature>
<keyword evidence="5" id="KW-1185">Reference proteome</keyword>
<dbReference type="Proteomes" id="UP000694044">
    <property type="component" value="Unassembled WGS sequence"/>
</dbReference>
<dbReference type="PANTHER" id="PTHR19303:SF73">
    <property type="entry name" value="PROTEIN PDC2"/>
    <property type="match status" value="1"/>
</dbReference>
<keyword evidence="1" id="KW-0238">DNA-binding</keyword>
<dbReference type="EMBL" id="JAGDFM010000004">
    <property type="protein sequence ID" value="KAG7393425.1"/>
    <property type="molecule type" value="Genomic_DNA"/>
</dbReference>
<dbReference type="PANTHER" id="PTHR19303">
    <property type="entry name" value="TRANSPOSON"/>
    <property type="match status" value="1"/>
</dbReference>
<dbReference type="SMART" id="SM00674">
    <property type="entry name" value="CENPB"/>
    <property type="match status" value="1"/>
</dbReference>
<evidence type="ECO:0000259" key="3">
    <source>
        <dbReference type="PROSITE" id="PS51253"/>
    </source>
</evidence>